<feature type="region of interest" description="Disordered" evidence="1">
    <location>
        <begin position="1"/>
        <end position="30"/>
    </location>
</feature>
<protein>
    <submittedName>
        <fullName evidence="2">Uncharacterized protein</fullName>
    </submittedName>
</protein>
<keyword evidence="3" id="KW-1185">Reference proteome</keyword>
<feature type="compositionally biased region" description="Polar residues" evidence="1">
    <location>
        <begin position="20"/>
        <end position="30"/>
    </location>
</feature>
<evidence type="ECO:0000256" key="1">
    <source>
        <dbReference type="SAM" id="MobiDB-lite"/>
    </source>
</evidence>
<accession>A0A4C1YVV4</accession>
<reference evidence="2 3" key="1">
    <citation type="journal article" date="2019" name="Commun. Biol.">
        <title>The bagworm genome reveals a unique fibroin gene that provides high tensile strength.</title>
        <authorList>
            <person name="Kono N."/>
            <person name="Nakamura H."/>
            <person name="Ohtoshi R."/>
            <person name="Tomita M."/>
            <person name="Numata K."/>
            <person name="Arakawa K."/>
        </authorList>
    </citation>
    <scope>NUCLEOTIDE SEQUENCE [LARGE SCALE GENOMIC DNA]</scope>
</reference>
<dbReference type="Proteomes" id="UP000299102">
    <property type="component" value="Unassembled WGS sequence"/>
</dbReference>
<proteinExistence type="predicted"/>
<dbReference type="AlphaFoldDB" id="A0A4C1YVV4"/>
<sequence>MIGAATRRSAPERRRHQNEYDGSTTNSAGLSTYPRLTAEFRIDEQPGSIKKVYAAACEILHTSKPSIHKVASFITTMALEFKTMLVVLTKINKVVKEAVISKLSAICNLAIRIKESRSRIAAELEPERVGKSQEIAALECQQWQYPE</sequence>
<organism evidence="2 3">
    <name type="scientific">Eumeta variegata</name>
    <name type="common">Bagworm moth</name>
    <name type="synonym">Eumeta japonica</name>
    <dbReference type="NCBI Taxonomy" id="151549"/>
    <lineage>
        <taxon>Eukaryota</taxon>
        <taxon>Metazoa</taxon>
        <taxon>Ecdysozoa</taxon>
        <taxon>Arthropoda</taxon>
        <taxon>Hexapoda</taxon>
        <taxon>Insecta</taxon>
        <taxon>Pterygota</taxon>
        <taxon>Neoptera</taxon>
        <taxon>Endopterygota</taxon>
        <taxon>Lepidoptera</taxon>
        <taxon>Glossata</taxon>
        <taxon>Ditrysia</taxon>
        <taxon>Tineoidea</taxon>
        <taxon>Psychidae</taxon>
        <taxon>Oiketicinae</taxon>
        <taxon>Eumeta</taxon>
    </lineage>
</organism>
<evidence type="ECO:0000313" key="2">
    <source>
        <dbReference type="EMBL" id="GBP78944.1"/>
    </source>
</evidence>
<dbReference type="EMBL" id="BGZK01001393">
    <property type="protein sequence ID" value="GBP78944.1"/>
    <property type="molecule type" value="Genomic_DNA"/>
</dbReference>
<evidence type="ECO:0000313" key="3">
    <source>
        <dbReference type="Proteomes" id="UP000299102"/>
    </source>
</evidence>
<name>A0A4C1YVV4_EUMVA</name>
<comment type="caution">
    <text evidence="2">The sequence shown here is derived from an EMBL/GenBank/DDBJ whole genome shotgun (WGS) entry which is preliminary data.</text>
</comment>
<gene>
    <name evidence="2" type="ORF">EVAR_57895_1</name>
</gene>